<gene>
    <name evidence="2" type="ORF">TNCT_429281</name>
</gene>
<organism evidence="2 3">
    <name type="scientific">Trichonephila clavata</name>
    <name type="common">Joro spider</name>
    <name type="synonym">Nephila clavata</name>
    <dbReference type="NCBI Taxonomy" id="2740835"/>
    <lineage>
        <taxon>Eukaryota</taxon>
        <taxon>Metazoa</taxon>
        <taxon>Ecdysozoa</taxon>
        <taxon>Arthropoda</taxon>
        <taxon>Chelicerata</taxon>
        <taxon>Arachnida</taxon>
        <taxon>Araneae</taxon>
        <taxon>Araneomorphae</taxon>
        <taxon>Entelegynae</taxon>
        <taxon>Araneoidea</taxon>
        <taxon>Nephilidae</taxon>
        <taxon>Trichonephila</taxon>
    </lineage>
</organism>
<keyword evidence="3" id="KW-1185">Reference proteome</keyword>
<protein>
    <submittedName>
        <fullName evidence="2">Uncharacterized protein</fullName>
    </submittedName>
</protein>
<evidence type="ECO:0000256" key="1">
    <source>
        <dbReference type="SAM" id="MobiDB-lite"/>
    </source>
</evidence>
<dbReference type="Proteomes" id="UP000887116">
    <property type="component" value="Unassembled WGS sequence"/>
</dbReference>
<evidence type="ECO:0000313" key="2">
    <source>
        <dbReference type="EMBL" id="GFR00643.1"/>
    </source>
</evidence>
<dbReference type="EMBL" id="BMAO01035022">
    <property type="protein sequence ID" value="GFR00643.1"/>
    <property type="molecule type" value="Genomic_DNA"/>
</dbReference>
<dbReference type="AlphaFoldDB" id="A0A8X6GBN7"/>
<accession>A0A8X6GBN7</accession>
<evidence type="ECO:0000313" key="3">
    <source>
        <dbReference type="Proteomes" id="UP000887116"/>
    </source>
</evidence>
<name>A0A8X6GBN7_TRICU</name>
<comment type="caution">
    <text evidence="2">The sequence shown here is derived from an EMBL/GenBank/DDBJ whole genome shotgun (WGS) entry which is preliminary data.</text>
</comment>
<feature type="region of interest" description="Disordered" evidence="1">
    <location>
        <begin position="1"/>
        <end position="24"/>
    </location>
</feature>
<sequence length="84" mass="9171">MKKGPAKSNPEIGNGDAKDITSSDGDYVVSTKTEYPILSMTMFKATPFWKQNTTVSTKCLFSIDKTTVEKSKHHVIVATETNSG</sequence>
<reference evidence="2" key="1">
    <citation type="submission" date="2020-07" db="EMBL/GenBank/DDBJ databases">
        <title>Multicomponent nature underlies the extraordinary mechanical properties of spider dragline silk.</title>
        <authorList>
            <person name="Kono N."/>
            <person name="Nakamura H."/>
            <person name="Mori M."/>
            <person name="Yoshida Y."/>
            <person name="Ohtoshi R."/>
            <person name="Malay A.D."/>
            <person name="Moran D.A.P."/>
            <person name="Tomita M."/>
            <person name="Numata K."/>
            <person name="Arakawa K."/>
        </authorList>
    </citation>
    <scope>NUCLEOTIDE SEQUENCE</scope>
</reference>
<proteinExistence type="predicted"/>